<dbReference type="InterPro" id="IPR032466">
    <property type="entry name" value="Metal_Hydrolase"/>
</dbReference>
<dbReference type="InterPro" id="IPR011059">
    <property type="entry name" value="Metal-dep_hydrolase_composite"/>
</dbReference>
<dbReference type="AlphaFoldDB" id="A0A520XAN0"/>
<dbReference type="Pfam" id="PF01979">
    <property type="entry name" value="Amidohydro_1"/>
    <property type="match status" value="1"/>
</dbReference>
<organism evidence="3 4">
    <name type="scientific">Candidatus Acidulodesulfobacterium acidiphilum</name>
    <dbReference type="NCBI Taxonomy" id="2597224"/>
    <lineage>
        <taxon>Bacteria</taxon>
        <taxon>Deltaproteobacteria</taxon>
        <taxon>Candidatus Acidulodesulfobacterales</taxon>
        <taxon>Candidatus Acidulodesulfobacterium</taxon>
    </lineage>
</organism>
<dbReference type="PANTHER" id="PTHR43794:SF11">
    <property type="entry name" value="AMIDOHYDROLASE-RELATED DOMAIN-CONTAINING PROTEIN"/>
    <property type="match status" value="1"/>
</dbReference>
<evidence type="ECO:0000259" key="2">
    <source>
        <dbReference type="Pfam" id="PF01979"/>
    </source>
</evidence>
<dbReference type="SUPFAM" id="SSF51338">
    <property type="entry name" value="Composite domain of metallo-dependent hydrolases"/>
    <property type="match status" value="1"/>
</dbReference>
<protein>
    <recommendedName>
        <fullName evidence="2">Amidohydrolase-related domain-containing protein</fullName>
    </recommendedName>
</protein>
<name>A0A520XAN0_9DELT</name>
<feature type="domain" description="Amidohydrolase-related" evidence="2">
    <location>
        <begin position="56"/>
        <end position="415"/>
    </location>
</feature>
<accession>A0A520XAN0</accession>
<dbReference type="Gene3D" id="2.30.40.10">
    <property type="entry name" value="Urease, subunit C, domain 1"/>
    <property type="match status" value="1"/>
</dbReference>
<dbReference type="Proteomes" id="UP000322454">
    <property type="component" value="Unassembled WGS sequence"/>
</dbReference>
<dbReference type="Gene3D" id="3.20.20.140">
    <property type="entry name" value="Metal-dependent hydrolases"/>
    <property type="match status" value="1"/>
</dbReference>
<dbReference type="InterPro" id="IPR050287">
    <property type="entry name" value="MTA/SAH_deaminase"/>
</dbReference>
<keyword evidence="1" id="KW-0378">Hydrolase</keyword>
<dbReference type="InterPro" id="IPR006680">
    <property type="entry name" value="Amidohydro-rel"/>
</dbReference>
<dbReference type="SUPFAM" id="SSF51556">
    <property type="entry name" value="Metallo-dependent hydrolases"/>
    <property type="match status" value="1"/>
</dbReference>
<comment type="caution">
    <text evidence="3">The sequence shown here is derived from an EMBL/GenBank/DDBJ whole genome shotgun (WGS) entry which is preliminary data.</text>
</comment>
<evidence type="ECO:0000256" key="1">
    <source>
        <dbReference type="ARBA" id="ARBA00022801"/>
    </source>
</evidence>
<evidence type="ECO:0000313" key="3">
    <source>
        <dbReference type="EMBL" id="RZV38254.1"/>
    </source>
</evidence>
<proteinExistence type="predicted"/>
<reference evidence="3 4" key="1">
    <citation type="submission" date="2019-01" db="EMBL/GenBank/DDBJ databases">
        <title>Insights into ecological role of a new deltaproteobacterial order Candidatus Sinidesulfobacterales (Sva0485) by metagenomics and metatranscriptomics.</title>
        <authorList>
            <person name="Tan S."/>
            <person name="Liu J."/>
            <person name="Fang Y."/>
            <person name="Hedlund B."/>
            <person name="Lian Z.-H."/>
            <person name="Huang L.-Y."/>
            <person name="Li J.-T."/>
            <person name="Huang L.-N."/>
            <person name="Li W.-J."/>
            <person name="Jiang H.-C."/>
            <person name="Dong H.-L."/>
            <person name="Shu W.-S."/>
        </authorList>
    </citation>
    <scope>NUCLEOTIDE SEQUENCE [LARGE SCALE GENOMIC DNA]</scope>
    <source>
        <strain evidence="3">AP4</strain>
    </source>
</reference>
<evidence type="ECO:0000313" key="4">
    <source>
        <dbReference type="Proteomes" id="UP000322454"/>
    </source>
</evidence>
<sequence length="420" mass="47040">MRKYYADYILISAHPLRSYPVFLKNGELTSDETSGRIIGIRSIKNYKNNQKHKTLIAPGFINAHAHTDLTFKPNILTPRIFSKWVLSLIEKRKNFTAEEKIRLRVKAFADFIKSGVTSISDIIDPAFFYDIKDIKARTALVPRIKALIELRGMDPETASQKIKEFECLFKQNAFESIGISPHAIYSVSEKLFEEILKLNKKLKLKIAIHASEHASEKDFISGKGGDIAENLLPALMLSKYSLPQKRYRSPIFYLDYLKILSADVSIIHANEIDDEDIGLIKKSGADIIHCPRSNAFFNSKKLPLKKILEKGISVSIGTDGLYSNESLNILDELKYAREIHPEVPAKDLIDAATAGGARALAVNGITGTLETGSYADFTVFNLGENIVLNEENLYDSLISLKQDDISMVAIGGNIVYENRK</sequence>
<gene>
    <name evidence="3" type="ORF">EVJ48_07380</name>
</gene>
<dbReference type="GO" id="GO:0016810">
    <property type="term" value="F:hydrolase activity, acting on carbon-nitrogen (but not peptide) bonds"/>
    <property type="evidence" value="ECO:0007669"/>
    <property type="project" value="InterPro"/>
</dbReference>
<dbReference type="PANTHER" id="PTHR43794">
    <property type="entry name" value="AMINOHYDROLASE SSNA-RELATED"/>
    <property type="match status" value="1"/>
</dbReference>
<dbReference type="EMBL" id="SHMQ01000021">
    <property type="protein sequence ID" value="RZV38254.1"/>
    <property type="molecule type" value="Genomic_DNA"/>
</dbReference>